<name>A0ACC2SYT5_9FUNG</name>
<gene>
    <name evidence="1" type="ORF">DSO57_1038937</name>
</gene>
<reference evidence="1" key="1">
    <citation type="submission" date="2022-04" db="EMBL/GenBank/DDBJ databases">
        <title>Genome of the entomopathogenic fungus Entomophthora muscae.</title>
        <authorList>
            <person name="Elya C."/>
            <person name="Lovett B.R."/>
            <person name="Lee E."/>
            <person name="Macias A.M."/>
            <person name="Hajek A.E."/>
            <person name="De Bivort B.L."/>
            <person name="Kasson M.T."/>
            <person name="De Fine Licht H.H."/>
            <person name="Stajich J.E."/>
        </authorList>
    </citation>
    <scope>NUCLEOTIDE SEQUENCE</scope>
    <source>
        <strain evidence="1">Berkeley</strain>
    </source>
</reference>
<keyword evidence="2" id="KW-1185">Reference proteome</keyword>
<accession>A0ACC2SYT5</accession>
<feature type="non-terminal residue" evidence="1">
    <location>
        <position position="1"/>
    </location>
</feature>
<protein>
    <submittedName>
        <fullName evidence="1">Uncharacterized protein</fullName>
    </submittedName>
</protein>
<dbReference type="Proteomes" id="UP001165960">
    <property type="component" value="Unassembled WGS sequence"/>
</dbReference>
<evidence type="ECO:0000313" key="2">
    <source>
        <dbReference type="Proteomes" id="UP001165960"/>
    </source>
</evidence>
<evidence type="ECO:0000313" key="1">
    <source>
        <dbReference type="EMBL" id="KAJ9067452.1"/>
    </source>
</evidence>
<sequence>IIMALLREKCKNLEQLPANTQLAPPTANQASAPEAQHTKCRIITTQILQEIVALILRGLTCDHIASQL</sequence>
<proteinExistence type="predicted"/>
<organism evidence="1 2">
    <name type="scientific">Entomophthora muscae</name>
    <dbReference type="NCBI Taxonomy" id="34485"/>
    <lineage>
        <taxon>Eukaryota</taxon>
        <taxon>Fungi</taxon>
        <taxon>Fungi incertae sedis</taxon>
        <taxon>Zoopagomycota</taxon>
        <taxon>Entomophthoromycotina</taxon>
        <taxon>Entomophthoromycetes</taxon>
        <taxon>Entomophthorales</taxon>
        <taxon>Entomophthoraceae</taxon>
        <taxon>Entomophthora</taxon>
    </lineage>
</organism>
<comment type="caution">
    <text evidence="1">The sequence shown here is derived from an EMBL/GenBank/DDBJ whole genome shotgun (WGS) entry which is preliminary data.</text>
</comment>
<dbReference type="EMBL" id="QTSX02004105">
    <property type="protein sequence ID" value="KAJ9067452.1"/>
    <property type="molecule type" value="Genomic_DNA"/>
</dbReference>